<dbReference type="PANTHER" id="PTHR21700:SF39">
    <property type="entry name" value="TRANSTHYRETIN-LIKE FAMILY PROTEIN"/>
    <property type="match status" value="1"/>
</dbReference>
<evidence type="ECO:0000313" key="5">
    <source>
        <dbReference type="EMBL" id="KAK6738133.1"/>
    </source>
</evidence>
<keyword evidence="3" id="KW-0964">Secreted</keyword>
<keyword evidence="4" id="KW-0732">Signal</keyword>
<comment type="subcellular location">
    <subcellularLocation>
        <location evidence="1">Secreted</location>
    </subcellularLocation>
</comment>
<evidence type="ECO:0000256" key="2">
    <source>
        <dbReference type="ARBA" id="ARBA00010112"/>
    </source>
</evidence>
<evidence type="ECO:0000313" key="6">
    <source>
        <dbReference type="Proteomes" id="UP001303046"/>
    </source>
</evidence>
<dbReference type="InterPro" id="IPR001534">
    <property type="entry name" value="Transthyretin-like"/>
</dbReference>
<dbReference type="EMBL" id="JAVFWL010000002">
    <property type="protein sequence ID" value="KAK6738133.1"/>
    <property type="molecule type" value="Genomic_DNA"/>
</dbReference>
<dbReference type="InterPro" id="IPR038479">
    <property type="entry name" value="Transthyretin-like_sf"/>
</dbReference>
<evidence type="ECO:0000256" key="1">
    <source>
        <dbReference type="ARBA" id="ARBA00004613"/>
    </source>
</evidence>
<comment type="caution">
    <text evidence="5">The sequence shown here is derived from an EMBL/GenBank/DDBJ whole genome shotgun (WGS) entry which is preliminary data.</text>
</comment>
<dbReference type="Proteomes" id="UP001303046">
    <property type="component" value="Unassembled WGS sequence"/>
</dbReference>
<comment type="similarity">
    <text evidence="2">Belongs to the nematode transthyretin-like family.</text>
</comment>
<keyword evidence="6" id="KW-1185">Reference proteome</keyword>
<organism evidence="5 6">
    <name type="scientific">Necator americanus</name>
    <name type="common">Human hookworm</name>
    <dbReference type="NCBI Taxonomy" id="51031"/>
    <lineage>
        <taxon>Eukaryota</taxon>
        <taxon>Metazoa</taxon>
        <taxon>Ecdysozoa</taxon>
        <taxon>Nematoda</taxon>
        <taxon>Chromadorea</taxon>
        <taxon>Rhabditida</taxon>
        <taxon>Rhabditina</taxon>
        <taxon>Rhabditomorpha</taxon>
        <taxon>Strongyloidea</taxon>
        <taxon>Ancylostomatidae</taxon>
        <taxon>Bunostominae</taxon>
        <taxon>Necator</taxon>
    </lineage>
</organism>
<dbReference type="Pfam" id="PF01060">
    <property type="entry name" value="TTR-52"/>
    <property type="match status" value="1"/>
</dbReference>
<dbReference type="Gene3D" id="2.60.40.3330">
    <property type="match status" value="1"/>
</dbReference>
<protein>
    <recommendedName>
        <fullName evidence="7">Transthyretin-like family protein</fullName>
    </recommendedName>
</protein>
<evidence type="ECO:0000256" key="4">
    <source>
        <dbReference type="ARBA" id="ARBA00022729"/>
    </source>
</evidence>
<reference evidence="5 6" key="1">
    <citation type="submission" date="2023-08" db="EMBL/GenBank/DDBJ databases">
        <title>A Necator americanus chromosomal reference genome.</title>
        <authorList>
            <person name="Ilik V."/>
            <person name="Petrzelkova K.J."/>
            <person name="Pardy F."/>
            <person name="Fuh T."/>
            <person name="Niatou-Singa F.S."/>
            <person name="Gouil Q."/>
            <person name="Baker L."/>
            <person name="Ritchie M.E."/>
            <person name="Jex A.R."/>
            <person name="Gazzola D."/>
            <person name="Li H."/>
            <person name="Toshio Fujiwara R."/>
            <person name="Zhan B."/>
            <person name="Aroian R.V."/>
            <person name="Pafco B."/>
            <person name="Schwarz E.M."/>
        </authorList>
    </citation>
    <scope>NUCLEOTIDE SEQUENCE [LARGE SCALE GENOMIC DNA]</scope>
    <source>
        <strain evidence="5 6">Aroian</strain>
        <tissue evidence="5">Whole animal</tissue>
    </source>
</reference>
<proteinExistence type="inferred from homology"/>
<name>A0ABR1CI79_NECAM</name>
<evidence type="ECO:0008006" key="7">
    <source>
        <dbReference type="Google" id="ProtNLM"/>
    </source>
</evidence>
<gene>
    <name evidence="5" type="primary">Necator_chrII.g8111</name>
    <name evidence="5" type="ORF">RB195_020317</name>
</gene>
<accession>A0ABR1CI79</accession>
<sequence>MYSRRCKENIRGFDDERGLPSNLCQQDLRATQGKLHRQLKYDSENEWTIRSLKWGQKNKNMREAYTLLRRHSGKMEGFKIAPSPYRYLLLNTDDRSDRIPEKFVRSIKRLNRRKSSAAPTPVECKYFTFGHETGSVISCEEQLSMAPEVVLAPSTRPLVGLECANDVVTFSSSGAKLQHVVKLVSELASSHAVLLRPGKCKHTIMRSIHAFLLFVPSCVGLLGIGREQSVAVTGRLICNGMPASGVKVKLYDKELTVDSKMAESQTNYNGIFMLSGRKREITNIDPKVNIYHKCNYNGFCYKKLGIRIPSNYITDGSSPRSTYDIGTINLNNKFSGESIDCIN</sequence>
<evidence type="ECO:0000256" key="3">
    <source>
        <dbReference type="ARBA" id="ARBA00022525"/>
    </source>
</evidence>
<dbReference type="PANTHER" id="PTHR21700">
    <property type="entry name" value="TRANSTHYRETIN-LIKE FAMILY PROTEIN-RELATED"/>
    <property type="match status" value="1"/>
</dbReference>